<name>A0A1W1Z088_9FIRM</name>
<reference evidence="11 12" key="1">
    <citation type="submission" date="2017-04" db="EMBL/GenBank/DDBJ databases">
        <authorList>
            <person name="Afonso C.L."/>
            <person name="Miller P.J."/>
            <person name="Scott M.A."/>
            <person name="Spackman E."/>
            <person name="Goraichik I."/>
            <person name="Dimitrov K.M."/>
            <person name="Suarez D.L."/>
            <person name="Swayne D.E."/>
        </authorList>
    </citation>
    <scope>NUCLEOTIDE SEQUENCE [LARGE SCALE GENOMIC DNA]</scope>
    <source>
        <strain evidence="11 12">DSM 5090</strain>
    </source>
</reference>
<dbReference type="AlphaFoldDB" id="A0A1W1Z088"/>
<feature type="signal peptide" evidence="9">
    <location>
        <begin position="1"/>
        <end position="31"/>
    </location>
</feature>
<evidence type="ECO:0000256" key="5">
    <source>
        <dbReference type="ARBA" id="ARBA00022692"/>
    </source>
</evidence>
<dbReference type="STRING" id="112901.SAMN04488500_102346"/>
<dbReference type="PANTHER" id="PTHR34597:SF1">
    <property type="entry name" value="HEME_HEMOPEXIN TRANSPORTER PROTEIN HUXB"/>
    <property type="match status" value="1"/>
</dbReference>
<dbReference type="Gene3D" id="3.10.20.310">
    <property type="entry name" value="membrane protein fhac"/>
    <property type="match status" value="1"/>
</dbReference>
<dbReference type="Proteomes" id="UP000192738">
    <property type="component" value="Unassembled WGS sequence"/>
</dbReference>
<comment type="similarity">
    <text evidence="2">Belongs to the TPS (TC 1.B.20) family.</text>
</comment>
<evidence type="ECO:0000313" key="11">
    <source>
        <dbReference type="EMBL" id="SMC41865.1"/>
    </source>
</evidence>
<keyword evidence="7" id="KW-0472">Membrane</keyword>
<comment type="subcellular location">
    <subcellularLocation>
        <location evidence="1">Cell outer membrane</location>
    </subcellularLocation>
</comment>
<dbReference type="InterPro" id="IPR013686">
    <property type="entry name" value="Polypept-transport_assoc_ShlB"/>
</dbReference>
<keyword evidence="4" id="KW-1134">Transmembrane beta strand</keyword>
<evidence type="ECO:0000256" key="4">
    <source>
        <dbReference type="ARBA" id="ARBA00022452"/>
    </source>
</evidence>
<dbReference type="RefSeq" id="WP_084574338.1">
    <property type="nucleotide sequence ID" value="NZ_CP155572.1"/>
</dbReference>
<accession>A0A1W1Z088</accession>
<dbReference type="Pfam" id="PF08479">
    <property type="entry name" value="POTRA_2"/>
    <property type="match status" value="1"/>
</dbReference>
<evidence type="ECO:0000256" key="8">
    <source>
        <dbReference type="ARBA" id="ARBA00023237"/>
    </source>
</evidence>
<evidence type="ECO:0000313" key="12">
    <source>
        <dbReference type="Proteomes" id="UP000192738"/>
    </source>
</evidence>
<keyword evidence="9" id="KW-0732">Signal</keyword>
<evidence type="ECO:0000256" key="2">
    <source>
        <dbReference type="ARBA" id="ARBA00009055"/>
    </source>
</evidence>
<feature type="chain" id="PRO_5039706250" evidence="9">
    <location>
        <begin position="32"/>
        <end position="571"/>
    </location>
</feature>
<keyword evidence="12" id="KW-1185">Reference proteome</keyword>
<dbReference type="PROSITE" id="PS51257">
    <property type="entry name" value="PROKAR_LIPOPROTEIN"/>
    <property type="match status" value="1"/>
</dbReference>
<evidence type="ECO:0000256" key="7">
    <source>
        <dbReference type="ARBA" id="ARBA00023136"/>
    </source>
</evidence>
<dbReference type="EMBL" id="FWXI01000002">
    <property type="protein sequence ID" value="SMC41865.1"/>
    <property type="molecule type" value="Genomic_DNA"/>
</dbReference>
<feature type="domain" description="POTRA" evidence="10">
    <location>
        <begin position="76"/>
        <end position="151"/>
    </location>
</feature>
<dbReference type="GO" id="GO:0008320">
    <property type="term" value="F:protein transmembrane transporter activity"/>
    <property type="evidence" value="ECO:0007669"/>
    <property type="project" value="TreeGrafter"/>
</dbReference>
<organism evidence="11 12">
    <name type="scientific">Sporomusa malonica</name>
    <dbReference type="NCBI Taxonomy" id="112901"/>
    <lineage>
        <taxon>Bacteria</taxon>
        <taxon>Bacillati</taxon>
        <taxon>Bacillota</taxon>
        <taxon>Negativicutes</taxon>
        <taxon>Selenomonadales</taxon>
        <taxon>Sporomusaceae</taxon>
        <taxon>Sporomusa</taxon>
    </lineage>
</organism>
<proteinExistence type="inferred from homology"/>
<dbReference type="GO" id="GO:0009279">
    <property type="term" value="C:cell outer membrane"/>
    <property type="evidence" value="ECO:0007669"/>
    <property type="project" value="UniProtKB-SubCell"/>
</dbReference>
<protein>
    <submittedName>
        <fullName evidence="11">Hemolysin activation/secretion protein</fullName>
    </submittedName>
</protein>
<keyword evidence="8" id="KW-0998">Cell outer membrane</keyword>
<evidence type="ECO:0000256" key="1">
    <source>
        <dbReference type="ARBA" id="ARBA00004442"/>
    </source>
</evidence>
<dbReference type="GO" id="GO:0098046">
    <property type="term" value="C:type V protein secretion system complex"/>
    <property type="evidence" value="ECO:0007669"/>
    <property type="project" value="TreeGrafter"/>
</dbReference>
<keyword evidence="3" id="KW-0813">Transport</keyword>
<dbReference type="PANTHER" id="PTHR34597">
    <property type="entry name" value="SLR1661 PROTEIN"/>
    <property type="match status" value="1"/>
</dbReference>
<evidence type="ECO:0000256" key="6">
    <source>
        <dbReference type="ARBA" id="ARBA00022927"/>
    </source>
</evidence>
<dbReference type="GO" id="GO:0046819">
    <property type="term" value="P:protein secretion by the type V secretion system"/>
    <property type="evidence" value="ECO:0007669"/>
    <property type="project" value="TreeGrafter"/>
</dbReference>
<dbReference type="InterPro" id="IPR005565">
    <property type="entry name" value="Hemolysn_activator_HlyB_C"/>
</dbReference>
<dbReference type="Pfam" id="PF03865">
    <property type="entry name" value="ShlB"/>
    <property type="match status" value="1"/>
</dbReference>
<keyword evidence="5" id="KW-0812">Transmembrane</keyword>
<gene>
    <name evidence="11" type="ORF">SAMN04488500_102346</name>
</gene>
<dbReference type="Gene3D" id="2.40.160.50">
    <property type="entry name" value="membrane protein fhac: a member of the omp85/tpsb transporter family"/>
    <property type="match status" value="1"/>
</dbReference>
<evidence type="ECO:0000256" key="3">
    <source>
        <dbReference type="ARBA" id="ARBA00022448"/>
    </source>
</evidence>
<evidence type="ECO:0000256" key="9">
    <source>
        <dbReference type="SAM" id="SignalP"/>
    </source>
</evidence>
<keyword evidence="6" id="KW-0653">Protein transport</keyword>
<dbReference type="PROSITE" id="PS51779">
    <property type="entry name" value="POTRA"/>
    <property type="match status" value="1"/>
</dbReference>
<dbReference type="InterPro" id="IPR051544">
    <property type="entry name" value="TPS_OM_transporter"/>
</dbReference>
<dbReference type="OrthoDB" id="596066at2"/>
<evidence type="ECO:0000259" key="10">
    <source>
        <dbReference type="PROSITE" id="PS51779"/>
    </source>
</evidence>
<dbReference type="InterPro" id="IPR034746">
    <property type="entry name" value="POTRA"/>
</dbReference>
<sequence length="571" mass="61379">MIDKLANREKKYITFAVSIALAACAVLSAHAAPPTAGAILEGAKPPAAVQPPLVKSPEITIEGGQPPAQTGDQQKIPVRGFRISGESPLPADELLNLIKGESGRELTLGELNALAGKLTQYLRLQGYIVAFAYIPAQDIKDGVVEIAVIPGKYGQMKITGNGRFNHDRLRAMLHTTAPGSVITREPLERALLLLSDLNGISIKATLSPGETNGTADLILDVSDADRVRGAVYADNWGNRYTSRNRVGFQVTAGNIGGDGNDLSLGGLISSHNRLNNYNLGYSLLAGDDGARFSVKHSRVNYTLGDTFASLGAAGQAKVTSYDLTYPLIRRRVFSLYGTLGYDDKRLRDDVTATDSYSPKKSRLVNLGLAGSFADNWLGGGSNAFSLTHSRGRLRILDAATAANDNATAATAGHFFKTLLTYQRQQYVAENLNFHFTFSGQLADKNLDSSEKLFLGGADGVRAFPQGEAAGDEGCKLTGELRWRLPGMSTPQDNVYLTGFYDYGSVIINHTPWAGAGDSNRRSLTGAGVGLLWTRTPDFALRLDCAWKIGREQATADADASNRIWLQGVKYF</sequence>